<dbReference type="GO" id="GO:0005737">
    <property type="term" value="C:cytoplasm"/>
    <property type="evidence" value="ECO:0007669"/>
    <property type="project" value="TreeGrafter"/>
</dbReference>
<evidence type="ECO:0000256" key="2">
    <source>
        <dbReference type="ARBA" id="ARBA00004735"/>
    </source>
</evidence>
<dbReference type="EC" id="2.5.1.61" evidence="4"/>
<dbReference type="EMBL" id="HE612867">
    <property type="protein sequence ID" value="CCE65473.1"/>
    <property type="molecule type" value="Genomic_DNA"/>
</dbReference>
<comment type="pathway">
    <text evidence="2">Porphyrin-containing compound metabolism; protoporphyrin-IX biosynthesis; coproporphyrinogen-III from 5-aminolevulinate: step 2/4.</text>
</comment>
<proteinExistence type="inferred from homology"/>
<dbReference type="PANTHER" id="PTHR11557:SF0">
    <property type="entry name" value="PORPHOBILINOGEN DEAMINASE"/>
    <property type="match status" value="1"/>
</dbReference>
<dbReference type="Pfam" id="PF03900">
    <property type="entry name" value="Porphobil_deamC"/>
    <property type="match status" value="1"/>
</dbReference>
<dbReference type="PRINTS" id="PR00151">
    <property type="entry name" value="PORPHBDMNASE"/>
</dbReference>
<dbReference type="InterPro" id="IPR036803">
    <property type="entry name" value="Porphobilinogen_deaminase_C_sf"/>
</dbReference>
<dbReference type="HOGENOM" id="CLU_019704_0_2_1"/>
<evidence type="ECO:0000313" key="13">
    <source>
        <dbReference type="EMBL" id="CCE65473.1"/>
    </source>
</evidence>
<dbReference type="PIRSF" id="PIRSF001438">
    <property type="entry name" value="4pyrrol_synth_OHMeBilane_synth"/>
    <property type="match status" value="1"/>
</dbReference>
<dbReference type="SUPFAM" id="SSF53850">
    <property type="entry name" value="Periplasmic binding protein-like II"/>
    <property type="match status" value="1"/>
</dbReference>
<dbReference type="InterPro" id="IPR022419">
    <property type="entry name" value="Porphobilin_deaminase_cofac_BS"/>
</dbReference>
<evidence type="ECO:0000256" key="6">
    <source>
        <dbReference type="ARBA" id="ARBA00022679"/>
    </source>
</evidence>
<dbReference type="eggNOG" id="KOG2892">
    <property type="taxonomic scope" value="Eukaryota"/>
</dbReference>
<evidence type="ECO:0000259" key="11">
    <source>
        <dbReference type="Pfam" id="PF01379"/>
    </source>
</evidence>
<dbReference type="FunFam" id="3.30.160.40:FF:000002">
    <property type="entry name" value="Porphobilinogen deaminase"/>
    <property type="match status" value="1"/>
</dbReference>
<dbReference type="Gene3D" id="3.40.190.10">
    <property type="entry name" value="Periplasmic binding protein-like II"/>
    <property type="match status" value="2"/>
</dbReference>
<evidence type="ECO:0000256" key="4">
    <source>
        <dbReference type="ARBA" id="ARBA00012655"/>
    </source>
</evidence>
<reference evidence="13 14" key="1">
    <citation type="journal article" date="2011" name="Proc. Natl. Acad. Sci. U.S.A.">
        <title>Evolutionary erosion of yeast sex chromosomes by mating-type switching accidents.</title>
        <authorList>
            <person name="Gordon J.L."/>
            <person name="Armisen D."/>
            <person name="Proux-Wera E."/>
            <person name="Oheigeartaigh S.S."/>
            <person name="Byrne K.P."/>
            <person name="Wolfe K.H."/>
        </authorList>
    </citation>
    <scope>NUCLEOTIDE SEQUENCE [LARGE SCALE GENOMIC DNA]</scope>
    <source>
        <strain evidence="14">ATCC 24235 / CBS 4417 / NBRC 1672 / NRRL Y-8282 / UCD 70-5</strain>
    </source>
</reference>
<dbReference type="GO" id="GO:0006782">
    <property type="term" value="P:protoporphyrinogen IX biosynthetic process"/>
    <property type="evidence" value="ECO:0007669"/>
    <property type="project" value="UniProtKB-UniPathway"/>
</dbReference>
<dbReference type="Pfam" id="PF01379">
    <property type="entry name" value="Porphobil_deam"/>
    <property type="match status" value="1"/>
</dbReference>
<dbReference type="PROSITE" id="PS00533">
    <property type="entry name" value="PORPHOBILINOGEN_DEAM"/>
    <property type="match status" value="1"/>
</dbReference>
<dbReference type="GeneID" id="11531641"/>
<name>G8BZZ5_TETPH</name>
<evidence type="ECO:0000259" key="12">
    <source>
        <dbReference type="Pfam" id="PF03900"/>
    </source>
</evidence>
<dbReference type="FunFam" id="3.40.190.10:FF:000005">
    <property type="entry name" value="Porphobilinogen deaminase"/>
    <property type="match status" value="1"/>
</dbReference>
<dbReference type="InterPro" id="IPR022418">
    <property type="entry name" value="Porphobilinogen_deaminase_C"/>
</dbReference>
<dbReference type="PANTHER" id="PTHR11557">
    <property type="entry name" value="PORPHOBILINOGEN DEAMINASE"/>
    <property type="match status" value="1"/>
</dbReference>
<evidence type="ECO:0000256" key="1">
    <source>
        <dbReference type="ARBA" id="ARBA00001916"/>
    </source>
</evidence>
<protein>
    <recommendedName>
        <fullName evidence="5">Porphobilinogen deaminase</fullName>
        <ecNumber evidence="4">2.5.1.61</ecNumber>
    </recommendedName>
    <alternativeName>
        <fullName evidence="10">Hydroxymethylbilane synthase</fullName>
    </alternativeName>
    <alternativeName>
        <fullName evidence="9">Pre-uroporphyrinogen synthase</fullName>
    </alternativeName>
</protein>
<dbReference type="Gene3D" id="3.30.160.40">
    <property type="entry name" value="Porphobilinogen deaminase, C-terminal domain"/>
    <property type="match status" value="1"/>
</dbReference>
<evidence type="ECO:0000313" key="14">
    <source>
        <dbReference type="Proteomes" id="UP000005666"/>
    </source>
</evidence>
<dbReference type="STRING" id="1071381.G8BZZ5"/>
<sequence>MANVQKKETLVIGGRKSKLAVAQSYLVKELIETEFPHYECEVVKLSTLGDQFQSQPLYSFGGKAVWTKELEDLLYHEEAEKRIDMIVHSLKDVPTLLPEGFELGCITKRVNPYDCLVMPLNSKYKTLEELPAGSVVGTSSIRRSAQLKRKYPYLKFESARGNIHTRLAKVDDENSHFSCIIIAAAGLMRTGLEHRITKLFDRSTMYYAVGQGALGVEIRSDDEKIKSILKKIEDKESTIRCLAERSLLRTLEGGCSVPVGVETSYDDATQHLLIKGIVVDVEGTKAIEEEITMTINDIKSDSMEAGKLLASKMIKSGAKEILDSIVLDKIN</sequence>
<dbReference type="InterPro" id="IPR022417">
    <property type="entry name" value="Porphobilin_deaminase_N"/>
</dbReference>
<keyword evidence="8" id="KW-0627">Porphyrin biosynthesis</keyword>
<dbReference type="SUPFAM" id="SSF54782">
    <property type="entry name" value="Porphobilinogen deaminase (hydroxymethylbilane synthase), C-terminal domain"/>
    <property type="match status" value="1"/>
</dbReference>
<accession>G8BZZ5</accession>
<dbReference type="GO" id="GO:0004418">
    <property type="term" value="F:hydroxymethylbilane synthase activity"/>
    <property type="evidence" value="ECO:0007669"/>
    <property type="project" value="UniProtKB-EC"/>
</dbReference>
<evidence type="ECO:0000256" key="10">
    <source>
        <dbReference type="ARBA" id="ARBA00033064"/>
    </source>
</evidence>
<dbReference type="AlphaFoldDB" id="G8BZZ5"/>
<evidence type="ECO:0000256" key="5">
    <source>
        <dbReference type="ARBA" id="ARBA00016519"/>
    </source>
</evidence>
<comment type="similarity">
    <text evidence="3">Belongs to the HMBS family.</text>
</comment>
<comment type="cofactor">
    <cofactor evidence="1">
        <name>dipyrromethane</name>
        <dbReference type="ChEBI" id="CHEBI:60342"/>
    </cofactor>
</comment>
<evidence type="ECO:0000256" key="3">
    <source>
        <dbReference type="ARBA" id="ARBA00005638"/>
    </source>
</evidence>
<feature type="domain" description="Porphobilinogen deaminase C-terminal" evidence="12">
    <location>
        <begin position="239"/>
        <end position="314"/>
    </location>
</feature>
<dbReference type="InterPro" id="IPR000860">
    <property type="entry name" value="HemC"/>
</dbReference>
<organism evidence="13 14">
    <name type="scientific">Tetrapisispora phaffii (strain ATCC 24235 / CBS 4417 / NBRC 1672 / NRRL Y-8282 / UCD 70-5)</name>
    <name type="common">Yeast</name>
    <name type="synonym">Fabospora phaffii</name>
    <dbReference type="NCBI Taxonomy" id="1071381"/>
    <lineage>
        <taxon>Eukaryota</taxon>
        <taxon>Fungi</taxon>
        <taxon>Dikarya</taxon>
        <taxon>Ascomycota</taxon>
        <taxon>Saccharomycotina</taxon>
        <taxon>Saccharomycetes</taxon>
        <taxon>Saccharomycetales</taxon>
        <taxon>Saccharomycetaceae</taxon>
        <taxon>Tetrapisispora</taxon>
    </lineage>
</organism>
<dbReference type="Proteomes" id="UP000005666">
    <property type="component" value="Chromosome 12"/>
</dbReference>
<evidence type="ECO:0000256" key="8">
    <source>
        <dbReference type="ARBA" id="ARBA00023244"/>
    </source>
</evidence>
<dbReference type="KEGG" id="tpf:TPHA_0L01160"/>
<feature type="domain" description="Porphobilinogen deaminase N-terminal" evidence="11">
    <location>
        <begin position="10"/>
        <end position="226"/>
    </location>
</feature>
<gene>
    <name evidence="13" type="primary">TPHA0L01160</name>
    <name evidence="13" type="ordered locus">TPHA_0L01160</name>
</gene>
<evidence type="ECO:0000256" key="7">
    <source>
        <dbReference type="ARBA" id="ARBA00023133"/>
    </source>
</evidence>
<keyword evidence="7" id="KW-0350">Heme biosynthesis</keyword>
<dbReference type="OrthoDB" id="564646at2759"/>
<keyword evidence="6" id="KW-0808">Transferase</keyword>
<evidence type="ECO:0000256" key="9">
    <source>
        <dbReference type="ARBA" id="ARBA00030685"/>
    </source>
</evidence>
<dbReference type="NCBIfam" id="TIGR00212">
    <property type="entry name" value="hemC"/>
    <property type="match status" value="1"/>
</dbReference>
<dbReference type="CDD" id="cd13645">
    <property type="entry name" value="PBP2_HuPBGD_like"/>
    <property type="match status" value="1"/>
</dbReference>
<dbReference type="RefSeq" id="XP_003687907.1">
    <property type="nucleotide sequence ID" value="XM_003687859.1"/>
</dbReference>
<dbReference type="OMA" id="LWQANHI"/>
<dbReference type="UniPathway" id="UPA00251">
    <property type="reaction ID" value="UER00319"/>
</dbReference>
<keyword evidence="14" id="KW-1185">Reference proteome</keyword>